<dbReference type="RefSeq" id="WP_294893311.1">
    <property type="nucleotide sequence ID" value="NZ_DLUI01000071.1"/>
</dbReference>
<dbReference type="AlphaFoldDB" id="A0A2D3WPK8"/>
<accession>A0A2D3WPK8</accession>
<evidence type="ECO:0000313" key="2">
    <source>
        <dbReference type="Proteomes" id="UP000228859"/>
    </source>
</evidence>
<reference evidence="1 2" key="1">
    <citation type="journal article" date="2017" name="Front. Microbiol.">
        <title>Comparative Genomic Analysis of the Class Epsilonproteobacteria and Proposed Reclassification to Epsilonbacteraeota (phyl. nov.).</title>
        <authorList>
            <person name="Waite D.W."/>
            <person name="Vanwonterghem I."/>
            <person name="Rinke C."/>
            <person name="Parks D.H."/>
            <person name="Zhang Y."/>
            <person name="Takai K."/>
            <person name="Sievert S.M."/>
            <person name="Simon J."/>
            <person name="Campbell B.J."/>
            <person name="Hanson T.E."/>
            <person name="Woyke T."/>
            <person name="Klotz M.G."/>
            <person name="Hugenholtz P."/>
        </authorList>
    </citation>
    <scope>NUCLEOTIDE SEQUENCE [LARGE SCALE GENOMIC DNA]</scope>
    <source>
        <strain evidence="1">UBA12443</strain>
    </source>
</reference>
<gene>
    <name evidence="1" type="ORF">CFH83_04870</name>
</gene>
<sequence>MFNILREAQEQFQKIHKLLRSNALRNSAYYAHLSEATQEAYITMNEGMCANTTVCHQCAEQRDFLYSMLKVLEELETGTPLSQEYEERLKSFSEKVTEILKKISMVLTSL</sequence>
<dbReference type="EMBL" id="DLUI01000071">
    <property type="protein sequence ID" value="DAB38623.1"/>
    <property type="molecule type" value="Genomic_DNA"/>
</dbReference>
<name>A0A2D3WPK8_9BACT</name>
<evidence type="ECO:0008006" key="3">
    <source>
        <dbReference type="Google" id="ProtNLM"/>
    </source>
</evidence>
<protein>
    <recommendedName>
        <fullName evidence="3">Four helix bundle protein</fullName>
    </recommendedName>
</protein>
<proteinExistence type="predicted"/>
<comment type="caution">
    <text evidence="1">The sequence shown here is derived from an EMBL/GenBank/DDBJ whole genome shotgun (WGS) entry which is preliminary data.</text>
</comment>
<evidence type="ECO:0000313" key="1">
    <source>
        <dbReference type="EMBL" id="DAB38623.1"/>
    </source>
</evidence>
<organism evidence="1 2">
    <name type="scientific">Sulfuricurvum kujiense</name>
    <dbReference type="NCBI Taxonomy" id="148813"/>
    <lineage>
        <taxon>Bacteria</taxon>
        <taxon>Pseudomonadati</taxon>
        <taxon>Campylobacterota</taxon>
        <taxon>Epsilonproteobacteria</taxon>
        <taxon>Campylobacterales</taxon>
        <taxon>Sulfurimonadaceae</taxon>
        <taxon>Sulfuricurvum</taxon>
    </lineage>
</organism>
<dbReference type="Proteomes" id="UP000228859">
    <property type="component" value="Unassembled WGS sequence"/>
</dbReference>